<gene>
    <name evidence="2" type="ORF">M441DRAFT_131152</name>
</gene>
<reference evidence="2 3" key="1">
    <citation type="submission" date="2016-07" db="EMBL/GenBank/DDBJ databases">
        <title>Multiple horizontal gene transfer events from other fungi enriched the ability of initially mycotrophic Trichoderma (Ascomycota) to feed on dead plant biomass.</title>
        <authorList>
            <consortium name="DOE Joint Genome Institute"/>
            <person name="Aerts A."/>
            <person name="Atanasova L."/>
            <person name="Chenthamara K."/>
            <person name="Zhang J."/>
            <person name="Grujic M."/>
            <person name="Henrissat B."/>
            <person name="Kuo A."/>
            <person name="Salamov A."/>
            <person name="Lipzen A."/>
            <person name="Labutti K."/>
            <person name="Barry K."/>
            <person name="Miao Y."/>
            <person name="Rahimi M.J."/>
            <person name="Shen Q."/>
            <person name="Grigoriev I.V."/>
            <person name="Kubicek C.P."/>
            <person name="Druzhinina I.S."/>
        </authorList>
    </citation>
    <scope>NUCLEOTIDE SEQUENCE [LARGE SCALE GENOMIC DNA]</scope>
    <source>
        <strain evidence="2 3">CBS 433.97</strain>
    </source>
</reference>
<dbReference type="PANTHER" id="PTHR42470">
    <property type="entry name" value="VAST DOMAIN-CONTAINING PROTEIN"/>
    <property type="match status" value="1"/>
</dbReference>
<name>A0A2T3ZKY0_TRIA4</name>
<dbReference type="OrthoDB" id="5132737at2759"/>
<proteinExistence type="predicted"/>
<dbReference type="PANTHER" id="PTHR42470:SF2">
    <property type="match status" value="1"/>
</dbReference>
<evidence type="ECO:0000313" key="2">
    <source>
        <dbReference type="EMBL" id="PTB45467.1"/>
    </source>
</evidence>
<dbReference type="AlphaFoldDB" id="A0A2T3ZKY0"/>
<evidence type="ECO:0000313" key="3">
    <source>
        <dbReference type="Proteomes" id="UP000240493"/>
    </source>
</evidence>
<dbReference type="Proteomes" id="UP000240493">
    <property type="component" value="Unassembled WGS sequence"/>
</dbReference>
<keyword evidence="3" id="KW-1185">Reference proteome</keyword>
<evidence type="ECO:0000259" key="1">
    <source>
        <dbReference type="Pfam" id="PF25545"/>
    </source>
</evidence>
<accession>A0A2T3ZKY0</accession>
<sequence length="319" mass="37292">MSPAPETDISFFVLPKDRWPKEHKSVQYRDHSWSLVYNKHKTFICEFPEGLAEGSLGLCKELLEREQLPPRVSLFDDEVIHDTSIRVQRRNETMIFRDITPLIAPSAELMALRGDEQLDILCESTNEIWTYSQQLLQYQPQPSYSVGFKALAFTELQFTKVTEFFEDRCTSETSPIMGTSHMFFPCFSCEIGCFEVTRRQNVHNMTIGMRAVVDLFRGVKREAEVHRQILAFSISHDHRQAEIVAHYPVILGETTEYYQQLIASFIFTDSRYDKWTAYRFTKNMYEVWMPAQFQWICSAINQLPEGWSCGKDIGQREFV</sequence>
<dbReference type="EMBL" id="KZ679257">
    <property type="protein sequence ID" value="PTB45467.1"/>
    <property type="molecule type" value="Genomic_DNA"/>
</dbReference>
<protein>
    <recommendedName>
        <fullName evidence="1">DUF7924 domain-containing protein</fullName>
    </recommendedName>
</protein>
<dbReference type="InterPro" id="IPR057684">
    <property type="entry name" value="DUF7924"/>
</dbReference>
<feature type="domain" description="DUF7924" evidence="1">
    <location>
        <begin position="81"/>
        <end position="300"/>
    </location>
</feature>
<organism evidence="2 3">
    <name type="scientific">Trichoderma asperellum (strain ATCC 204424 / CBS 433.97 / NBRC 101777)</name>
    <dbReference type="NCBI Taxonomy" id="1042311"/>
    <lineage>
        <taxon>Eukaryota</taxon>
        <taxon>Fungi</taxon>
        <taxon>Dikarya</taxon>
        <taxon>Ascomycota</taxon>
        <taxon>Pezizomycotina</taxon>
        <taxon>Sordariomycetes</taxon>
        <taxon>Hypocreomycetidae</taxon>
        <taxon>Hypocreales</taxon>
        <taxon>Hypocreaceae</taxon>
        <taxon>Trichoderma</taxon>
    </lineage>
</organism>
<dbReference type="STRING" id="1042311.A0A2T3ZKY0"/>
<dbReference type="Pfam" id="PF25545">
    <property type="entry name" value="DUF7924"/>
    <property type="match status" value="1"/>
</dbReference>